<reference evidence="1 2" key="1">
    <citation type="submission" date="2014-09" db="EMBL/GenBank/DDBJ databases">
        <authorList>
            <person name="Regsiter A."/>
        </authorList>
    </citation>
    <scope>NUCLEOTIDE SEQUENCE [LARGE SCALE GENOMIC DNA]</scope>
</reference>
<evidence type="ECO:0000313" key="2">
    <source>
        <dbReference type="Proteomes" id="UP000052230"/>
    </source>
</evidence>
<protein>
    <submittedName>
        <fullName evidence="1">Uncharacterized protein</fullName>
    </submittedName>
</protein>
<organism evidence="1 2">
    <name type="scientific">Xanthomonas citri pv. citri</name>
    <dbReference type="NCBI Taxonomy" id="611301"/>
    <lineage>
        <taxon>Bacteria</taxon>
        <taxon>Pseudomonadati</taxon>
        <taxon>Pseudomonadota</taxon>
        <taxon>Gammaproteobacteria</taxon>
        <taxon>Lysobacterales</taxon>
        <taxon>Lysobacteraceae</taxon>
        <taxon>Xanthomonas</taxon>
    </lineage>
</organism>
<dbReference type="Proteomes" id="UP000052230">
    <property type="component" value="Unassembled WGS sequence"/>
</dbReference>
<dbReference type="AlphaFoldDB" id="A0A0U5BNS5"/>
<comment type="caution">
    <text evidence="1">The sequence shown here is derived from an EMBL/GenBank/DDBJ whole genome shotgun (WGS) entry which is preliminary data.</text>
</comment>
<gene>
    <name evidence="1" type="ORF">XAC3562_120093</name>
</gene>
<evidence type="ECO:0000313" key="1">
    <source>
        <dbReference type="EMBL" id="CEG14627.1"/>
    </source>
</evidence>
<sequence>MMTMTMTMAGGHATLRGARTPMVLLHKHTLAAAGCSCADSEAFHLTARRRTWQWHRALKCVDRLSDLRMT</sequence>
<accession>A0A0U5BNS5</accession>
<dbReference type="EMBL" id="CCXZ01000024">
    <property type="protein sequence ID" value="CEG14627.1"/>
    <property type="molecule type" value="Genomic_DNA"/>
</dbReference>
<name>A0A0U5BNS5_XANCI</name>
<keyword evidence="2" id="KW-1185">Reference proteome</keyword>
<proteinExistence type="predicted"/>